<organism evidence="8 9">
    <name type="scientific">Clostridium gelidum</name>
    <dbReference type="NCBI Taxonomy" id="704125"/>
    <lineage>
        <taxon>Bacteria</taxon>
        <taxon>Bacillati</taxon>
        <taxon>Bacillota</taxon>
        <taxon>Clostridia</taxon>
        <taxon>Eubacteriales</taxon>
        <taxon>Clostridiaceae</taxon>
        <taxon>Clostridium</taxon>
    </lineage>
</organism>
<keyword evidence="2" id="KW-1003">Cell membrane</keyword>
<feature type="transmembrane region" description="Helical" evidence="6">
    <location>
        <begin position="191"/>
        <end position="210"/>
    </location>
</feature>
<dbReference type="Gene3D" id="3.40.1710.10">
    <property type="entry name" value="abc type-2 transporter like domain"/>
    <property type="match status" value="1"/>
</dbReference>
<sequence>MNILWKCIAEKLQYLKLLLKKQKMVIIILLVVPILSSIALGYEMGNNRIDHIPIVIMDNDKSESSRAVANYVAENDIFNVTAYAKSNKEVEDMIYSGKVMAGMIIPEGLNADMREGNAPQIVLFYDGTNMGVASAAKSAMSEILLTIKSGYMKEIYQGKLNVSSYQALKQVQPMGVTYRTLYNPTKNYRNFLLPGMLVSIIQVGLAIVGVEKSNDSEYGFGTVVKCIGKWGTIGAISIIICLGIQYVFYDMPYKGNIWAGLLLTELYSISVISYGFAIGLLIKNKTLATQLASILVLPTSILGGYSFPVMAMPITFQILSKVMAFTYYGDGIRNLILKKISFSHIVPDVRAMIIFIGIAMIICFLKSSNKTKTV</sequence>
<feature type="transmembrane region" description="Helical" evidence="6">
    <location>
        <begin position="302"/>
        <end position="328"/>
    </location>
</feature>
<dbReference type="InterPro" id="IPR013525">
    <property type="entry name" value="ABC2_TM"/>
</dbReference>
<reference evidence="9" key="1">
    <citation type="submission" date="2021-07" db="EMBL/GenBank/DDBJ databases">
        <title>Complete genome sequencing of a Clostridium isolate.</title>
        <authorList>
            <person name="Ueki A."/>
            <person name="Tonouchi A."/>
        </authorList>
    </citation>
    <scope>NUCLEOTIDE SEQUENCE [LARGE SCALE GENOMIC DNA]</scope>
    <source>
        <strain evidence="9">C5S11</strain>
    </source>
</reference>
<evidence type="ECO:0000313" key="9">
    <source>
        <dbReference type="Proteomes" id="UP000824633"/>
    </source>
</evidence>
<keyword evidence="9" id="KW-1185">Reference proteome</keyword>
<feature type="transmembrane region" description="Helical" evidence="6">
    <location>
        <begin position="230"/>
        <end position="249"/>
    </location>
</feature>
<keyword evidence="5 6" id="KW-0472">Membrane</keyword>
<evidence type="ECO:0000256" key="1">
    <source>
        <dbReference type="ARBA" id="ARBA00004651"/>
    </source>
</evidence>
<feature type="domain" description="ABC-2 type transporter transmembrane" evidence="7">
    <location>
        <begin position="24"/>
        <end position="363"/>
    </location>
</feature>
<dbReference type="InterPro" id="IPR051449">
    <property type="entry name" value="ABC-2_transporter_component"/>
</dbReference>
<evidence type="ECO:0000256" key="5">
    <source>
        <dbReference type="ARBA" id="ARBA00023136"/>
    </source>
</evidence>
<evidence type="ECO:0000256" key="4">
    <source>
        <dbReference type="ARBA" id="ARBA00022989"/>
    </source>
</evidence>
<dbReference type="Proteomes" id="UP000824633">
    <property type="component" value="Chromosome"/>
</dbReference>
<gene>
    <name evidence="8" type="ORF">psyc5s11_32410</name>
</gene>
<keyword evidence="4 6" id="KW-1133">Transmembrane helix</keyword>
<proteinExistence type="predicted"/>
<comment type="subcellular location">
    <subcellularLocation>
        <location evidence="1">Cell membrane</location>
        <topology evidence="1">Multi-pass membrane protein</topology>
    </subcellularLocation>
</comment>
<evidence type="ECO:0000256" key="2">
    <source>
        <dbReference type="ARBA" id="ARBA00022475"/>
    </source>
</evidence>
<accession>A0ABM7T684</accession>
<feature type="transmembrane region" description="Helical" evidence="6">
    <location>
        <begin position="24"/>
        <end position="42"/>
    </location>
</feature>
<feature type="transmembrane region" description="Helical" evidence="6">
    <location>
        <begin position="261"/>
        <end position="282"/>
    </location>
</feature>
<feature type="transmembrane region" description="Helical" evidence="6">
    <location>
        <begin position="349"/>
        <end position="367"/>
    </location>
</feature>
<evidence type="ECO:0000313" key="8">
    <source>
        <dbReference type="EMBL" id="BCZ47174.1"/>
    </source>
</evidence>
<dbReference type="Pfam" id="PF12698">
    <property type="entry name" value="ABC2_membrane_3"/>
    <property type="match status" value="1"/>
</dbReference>
<protein>
    <recommendedName>
        <fullName evidence="7">ABC-2 type transporter transmembrane domain-containing protein</fullName>
    </recommendedName>
</protein>
<keyword evidence="3 6" id="KW-0812">Transmembrane</keyword>
<name>A0ABM7T684_9CLOT</name>
<dbReference type="RefSeq" id="WP_224033548.1">
    <property type="nucleotide sequence ID" value="NZ_AP024849.1"/>
</dbReference>
<evidence type="ECO:0000256" key="6">
    <source>
        <dbReference type="SAM" id="Phobius"/>
    </source>
</evidence>
<dbReference type="PANTHER" id="PTHR30294:SF29">
    <property type="entry name" value="MULTIDRUG ABC TRANSPORTER PERMEASE YBHS-RELATED"/>
    <property type="match status" value="1"/>
</dbReference>
<evidence type="ECO:0000259" key="7">
    <source>
        <dbReference type="Pfam" id="PF12698"/>
    </source>
</evidence>
<dbReference type="EMBL" id="AP024849">
    <property type="protein sequence ID" value="BCZ47174.1"/>
    <property type="molecule type" value="Genomic_DNA"/>
</dbReference>
<dbReference type="PANTHER" id="PTHR30294">
    <property type="entry name" value="MEMBRANE COMPONENT OF ABC TRANSPORTER YHHJ-RELATED"/>
    <property type="match status" value="1"/>
</dbReference>
<evidence type="ECO:0000256" key="3">
    <source>
        <dbReference type="ARBA" id="ARBA00022692"/>
    </source>
</evidence>